<dbReference type="EMBL" id="BSPG01000018">
    <property type="protein sequence ID" value="GLS45173.1"/>
    <property type="molecule type" value="Genomic_DNA"/>
</dbReference>
<evidence type="ECO:0000313" key="5">
    <source>
        <dbReference type="Proteomes" id="UP001156881"/>
    </source>
</evidence>
<reference evidence="3 4" key="3">
    <citation type="submission" date="2020-08" db="EMBL/GenBank/DDBJ databases">
        <title>Genomic Encyclopedia of Type Strains, Phase IV (KMG-IV): sequencing the most valuable type-strain genomes for metagenomic binning, comparative biology and taxonomic classification.</title>
        <authorList>
            <person name="Goeker M."/>
        </authorList>
    </citation>
    <scope>NUCLEOTIDE SEQUENCE [LARGE SCALE GENOMIC DNA]</scope>
    <source>
        <strain evidence="3 4">DSM 24105</strain>
    </source>
</reference>
<dbReference type="RefSeq" id="WP_183507786.1">
    <property type="nucleotide sequence ID" value="NZ_BSPG01000018.1"/>
</dbReference>
<reference evidence="5" key="2">
    <citation type="journal article" date="2019" name="Int. J. Syst. Evol. Microbiol.">
        <title>The Global Catalogue of Microorganisms (GCM) 10K type strain sequencing project: providing services to taxonomists for standard genome sequencing and annotation.</title>
        <authorList>
            <consortium name="The Broad Institute Genomics Platform"/>
            <consortium name="The Broad Institute Genome Sequencing Center for Infectious Disease"/>
            <person name="Wu L."/>
            <person name="Ma J."/>
        </authorList>
    </citation>
    <scope>NUCLEOTIDE SEQUENCE [LARGE SCALE GENOMIC DNA]</scope>
    <source>
        <strain evidence="5">NBRC 107710</strain>
    </source>
</reference>
<dbReference type="EMBL" id="JACIDN010000007">
    <property type="protein sequence ID" value="MBB3904165.1"/>
    <property type="molecule type" value="Genomic_DNA"/>
</dbReference>
<sequence>MAASIGTIASLRAVGFVGAAIKMQDADLPAAGHLVGVGEDEMHAIIDVESGGSGFDRLRRPKMLFEPHVFHRNLSGDKRTRAVSLGLAYEKWKPGNYPSDSYPRLAQALAIDERAACLSASWGLTQILGENYDRSGFASPQDLVVAMCASEGAQLTATVMLIKAMGLAGKLKAHDWAGVARGWNGAGYKANAYDDKLAARFAHWNAIPDTPWSPGQVVTQPIPAAPLPPAPAPVAANTSAAVAIDKINPKPLPTPTVRTGGFWSALKTLFSKKDAA</sequence>
<dbReference type="Proteomes" id="UP001156881">
    <property type="component" value="Unassembled WGS sequence"/>
</dbReference>
<comment type="caution">
    <text evidence="3">The sequence shown here is derived from an EMBL/GenBank/DDBJ whole genome shotgun (WGS) entry which is preliminary data.</text>
</comment>
<evidence type="ECO:0000313" key="3">
    <source>
        <dbReference type="EMBL" id="MBB3904165.1"/>
    </source>
</evidence>
<dbReference type="InterPro" id="IPR024408">
    <property type="entry name" value="Muramidase"/>
</dbReference>
<evidence type="ECO:0000313" key="4">
    <source>
        <dbReference type="Proteomes" id="UP000517759"/>
    </source>
</evidence>
<feature type="domain" description="N-acetylmuramidase" evidence="1">
    <location>
        <begin position="42"/>
        <end position="204"/>
    </location>
</feature>
<gene>
    <name evidence="2" type="ORF">GCM10007884_31620</name>
    <name evidence="3" type="ORF">GGR33_003684</name>
</gene>
<dbReference type="Pfam" id="PF11860">
    <property type="entry name" value="Muramidase"/>
    <property type="match status" value="1"/>
</dbReference>
<proteinExistence type="predicted"/>
<evidence type="ECO:0000313" key="2">
    <source>
        <dbReference type="EMBL" id="GLS45173.1"/>
    </source>
</evidence>
<organism evidence="3 4">
    <name type="scientific">Methylobacterium brachythecii</name>
    <dbReference type="NCBI Taxonomy" id="1176177"/>
    <lineage>
        <taxon>Bacteria</taxon>
        <taxon>Pseudomonadati</taxon>
        <taxon>Pseudomonadota</taxon>
        <taxon>Alphaproteobacteria</taxon>
        <taxon>Hyphomicrobiales</taxon>
        <taxon>Methylobacteriaceae</taxon>
        <taxon>Methylobacterium</taxon>
    </lineage>
</organism>
<name>A0A7W6AIV3_9HYPH</name>
<protein>
    <recommendedName>
        <fullName evidence="1">N-acetylmuramidase domain-containing protein</fullName>
    </recommendedName>
</protein>
<keyword evidence="5" id="KW-1185">Reference proteome</keyword>
<reference evidence="2" key="1">
    <citation type="journal article" date="2014" name="Int. J. Syst. Evol. Microbiol.">
        <title>Complete genome of a new Firmicutes species belonging to the dominant human colonic microbiota ('Ruminococcus bicirculans') reveals two chromosomes and a selective capacity to utilize plant glucans.</title>
        <authorList>
            <consortium name="NISC Comparative Sequencing Program"/>
            <person name="Wegmann U."/>
            <person name="Louis P."/>
            <person name="Goesmann A."/>
            <person name="Henrissat B."/>
            <person name="Duncan S.H."/>
            <person name="Flint H.J."/>
        </authorList>
    </citation>
    <scope>NUCLEOTIDE SEQUENCE</scope>
    <source>
        <strain evidence="2">NBRC 107710</strain>
    </source>
</reference>
<evidence type="ECO:0000259" key="1">
    <source>
        <dbReference type="Pfam" id="PF11860"/>
    </source>
</evidence>
<accession>A0A7W6AIV3</accession>
<dbReference type="AlphaFoldDB" id="A0A7W6AIV3"/>
<reference evidence="2" key="4">
    <citation type="submission" date="2023-01" db="EMBL/GenBank/DDBJ databases">
        <title>Draft genome sequence of Methylobacterium brachythecii strain NBRC 107710.</title>
        <authorList>
            <person name="Sun Q."/>
            <person name="Mori K."/>
        </authorList>
    </citation>
    <scope>NUCLEOTIDE SEQUENCE</scope>
    <source>
        <strain evidence="2">NBRC 107710</strain>
    </source>
</reference>
<dbReference type="Proteomes" id="UP000517759">
    <property type="component" value="Unassembled WGS sequence"/>
</dbReference>